<reference evidence="1 2" key="1">
    <citation type="submission" date="2018-10" db="EMBL/GenBank/DDBJ databases">
        <title>A high-quality apple genome assembly.</title>
        <authorList>
            <person name="Hu J."/>
        </authorList>
    </citation>
    <scope>NUCLEOTIDE SEQUENCE [LARGE SCALE GENOMIC DNA]</scope>
    <source>
        <strain evidence="2">cv. HFTH1</strain>
        <tissue evidence="1">Young leaf</tissue>
    </source>
</reference>
<dbReference type="EMBL" id="RDQH01000340">
    <property type="protein sequence ID" value="RXH77975.1"/>
    <property type="molecule type" value="Genomic_DNA"/>
</dbReference>
<protein>
    <submittedName>
        <fullName evidence="1">Uncharacterized protein</fullName>
    </submittedName>
</protein>
<sequence length="96" mass="10899">MSIKEISEENHILLGTEVEGSSGVEILRRELTPVGSPMKRRAEVQGIELMQSPHKKNMALESTEVRKKTMAKKLREMSAQEICLMVERAIYAEDEL</sequence>
<dbReference type="Proteomes" id="UP000290289">
    <property type="component" value="Chromosome 14"/>
</dbReference>
<organism evidence="1 2">
    <name type="scientific">Malus domestica</name>
    <name type="common">Apple</name>
    <name type="synonym">Pyrus malus</name>
    <dbReference type="NCBI Taxonomy" id="3750"/>
    <lineage>
        <taxon>Eukaryota</taxon>
        <taxon>Viridiplantae</taxon>
        <taxon>Streptophyta</taxon>
        <taxon>Embryophyta</taxon>
        <taxon>Tracheophyta</taxon>
        <taxon>Spermatophyta</taxon>
        <taxon>Magnoliopsida</taxon>
        <taxon>eudicotyledons</taxon>
        <taxon>Gunneridae</taxon>
        <taxon>Pentapetalae</taxon>
        <taxon>rosids</taxon>
        <taxon>fabids</taxon>
        <taxon>Rosales</taxon>
        <taxon>Rosaceae</taxon>
        <taxon>Amygdaloideae</taxon>
        <taxon>Maleae</taxon>
        <taxon>Malus</taxon>
    </lineage>
</organism>
<comment type="caution">
    <text evidence="1">The sequence shown here is derived from an EMBL/GenBank/DDBJ whole genome shotgun (WGS) entry which is preliminary data.</text>
</comment>
<accession>A0A498I7C8</accession>
<name>A0A498I7C8_MALDO</name>
<dbReference type="AlphaFoldDB" id="A0A498I7C8"/>
<proteinExistence type="predicted"/>
<evidence type="ECO:0000313" key="2">
    <source>
        <dbReference type="Proteomes" id="UP000290289"/>
    </source>
</evidence>
<keyword evidence="2" id="KW-1185">Reference proteome</keyword>
<gene>
    <name evidence="1" type="ORF">DVH24_039946</name>
</gene>
<evidence type="ECO:0000313" key="1">
    <source>
        <dbReference type="EMBL" id="RXH77975.1"/>
    </source>
</evidence>